<evidence type="ECO:0000256" key="4">
    <source>
        <dbReference type="ARBA" id="ARBA00022692"/>
    </source>
</evidence>
<dbReference type="PROSITE" id="PS00217">
    <property type="entry name" value="SUGAR_TRANSPORT_2"/>
    <property type="match status" value="1"/>
</dbReference>
<dbReference type="PROSITE" id="PS50850">
    <property type="entry name" value="MFS"/>
    <property type="match status" value="1"/>
</dbReference>
<keyword evidence="12" id="KW-1185">Reference proteome</keyword>
<dbReference type="InterPro" id="IPR020846">
    <property type="entry name" value="MFS_dom"/>
</dbReference>
<dbReference type="InterPro" id="IPR005828">
    <property type="entry name" value="MFS_sugar_transport-like"/>
</dbReference>
<feature type="compositionally biased region" description="Basic and acidic residues" evidence="8">
    <location>
        <begin position="532"/>
        <end position="544"/>
    </location>
</feature>
<feature type="transmembrane region" description="Helical" evidence="9">
    <location>
        <begin position="164"/>
        <end position="184"/>
    </location>
</feature>
<dbReference type="InterPro" id="IPR051084">
    <property type="entry name" value="H+-coupled_symporters"/>
</dbReference>
<keyword evidence="6 9" id="KW-1133">Transmembrane helix</keyword>
<keyword evidence="3" id="KW-1003">Cell membrane</keyword>
<feature type="transmembrane region" description="Helical" evidence="9">
    <location>
        <begin position="108"/>
        <end position="131"/>
    </location>
</feature>
<evidence type="ECO:0000256" key="2">
    <source>
        <dbReference type="ARBA" id="ARBA00022448"/>
    </source>
</evidence>
<keyword evidence="4 9" id="KW-0812">Transmembrane</keyword>
<feature type="transmembrane region" description="Helical" evidence="9">
    <location>
        <begin position="305"/>
        <end position="326"/>
    </location>
</feature>
<dbReference type="Proteomes" id="UP000802392">
    <property type="component" value="Unassembled WGS sequence"/>
</dbReference>
<feature type="transmembrane region" description="Helical" evidence="9">
    <location>
        <begin position="140"/>
        <end position="158"/>
    </location>
</feature>
<evidence type="ECO:0000256" key="8">
    <source>
        <dbReference type="SAM" id="MobiDB-lite"/>
    </source>
</evidence>
<feature type="transmembrane region" description="Helical" evidence="9">
    <location>
        <begin position="240"/>
        <end position="259"/>
    </location>
</feature>
<evidence type="ECO:0000256" key="5">
    <source>
        <dbReference type="ARBA" id="ARBA00022847"/>
    </source>
</evidence>
<evidence type="ECO:0000313" key="12">
    <source>
        <dbReference type="Proteomes" id="UP000802392"/>
    </source>
</evidence>
<evidence type="ECO:0000256" key="3">
    <source>
        <dbReference type="ARBA" id="ARBA00022475"/>
    </source>
</evidence>
<dbReference type="PANTHER" id="PTHR43528:SF1">
    <property type="entry name" value="ALPHA-KETOGLUTARATE PERMEASE"/>
    <property type="match status" value="1"/>
</dbReference>
<feature type="transmembrane region" description="Helical" evidence="9">
    <location>
        <begin position="205"/>
        <end position="228"/>
    </location>
</feature>
<reference evidence="11 12" key="1">
    <citation type="submission" date="2020-03" db="EMBL/GenBank/DDBJ databases">
        <title>Genomic Encyclopedia of Type Strains, Phase III (KMG-III): the genomes of soil and plant-associated and newly described type strains.</title>
        <authorList>
            <person name="Whitman W."/>
        </authorList>
    </citation>
    <scope>NUCLEOTIDE SEQUENCE [LARGE SCALE GENOMIC DNA]</scope>
    <source>
        <strain evidence="11 12">CECT 4207</strain>
    </source>
</reference>
<protein>
    <submittedName>
        <fullName evidence="11">MHS family proline/betaine transporter-like MFS transporter</fullName>
    </submittedName>
</protein>
<comment type="caution">
    <text evidence="11">The sequence shown here is derived from an EMBL/GenBank/DDBJ whole genome shotgun (WGS) entry which is preliminary data.</text>
</comment>
<dbReference type="PANTHER" id="PTHR43528">
    <property type="entry name" value="ALPHA-KETOGLUTARATE PERMEASE"/>
    <property type="match status" value="1"/>
</dbReference>
<dbReference type="InterPro" id="IPR005829">
    <property type="entry name" value="Sugar_transporter_CS"/>
</dbReference>
<dbReference type="PROSITE" id="PS00216">
    <property type="entry name" value="SUGAR_TRANSPORT_1"/>
    <property type="match status" value="1"/>
</dbReference>
<sequence length="544" mass="57854">MPTDQSNTVSPDGARNATGHKVAAGRNPAAANAMNAVKNAAKKTKLRPRRRLKESDVNVVNKPMLRKALGGTIVGNTMEWYDVGVFGYLITTMGPVFLPEADPSVQTLFLLGTFAATFIARPLGGIVFGWLGDKVGRQKVLAATLMIMAASTFAVGLLPGYAQIGIWAAALLVILKLIQGFSTGGEYAGATTFVSEYAPDKRRGFFASFLDMGSYIGFALGAALVSVLQLTLGQAAMEEWGWRIPFLIAGPLGLIAVYFRSKIEESPQFQATLDAQEASAKDAASQDAAAAKGPMGIIKAYWRQILLAMILAAAANIVGYALTSYMPTYLTDSKGYDPVHGTLLTIPVLVVMAICIPLTGRLSDRIGRRPVLWVGAGSTVVFSIPAFMLIGIGEIWSTLAGLALIAFPVTFYVANLASALPALFPTSSRYGGMGIAYNFSVAIFGGTTPFIVQGLIEGTGNDMMPAYYLMGTSIIGAIAIFFLPESARRPLPGSMPSVDTQAEARELVETQDTNPLINLDQMPFDGQPIDDSSFRKGNKDMTPA</sequence>
<feature type="transmembrane region" description="Helical" evidence="9">
    <location>
        <begin position="464"/>
        <end position="483"/>
    </location>
</feature>
<feature type="transmembrane region" description="Helical" evidence="9">
    <location>
        <begin position="338"/>
        <end position="359"/>
    </location>
</feature>
<evidence type="ECO:0000256" key="7">
    <source>
        <dbReference type="ARBA" id="ARBA00023136"/>
    </source>
</evidence>
<dbReference type="EMBL" id="JAAOZD010000003">
    <property type="protein sequence ID" value="NIJ01682.1"/>
    <property type="molecule type" value="Genomic_DNA"/>
</dbReference>
<accession>A0ABX0TLX1</accession>
<dbReference type="Gene3D" id="1.20.1250.20">
    <property type="entry name" value="MFS general substrate transporter like domains"/>
    <property type="match status" value="2"/>
</dbReference>
<keyword evidence="7 9" id="KW-0472">Membrane</keyword>
<feature type="transmembrane region" description="Helical" evidence="9">
    <location>
        <begin position="435"/>
        <end position="452"/>
    </location>
</feature>
<evidence type="ECO:0000256" key="1">
    <source>
        <dbReference type="ARBA" id="ARBA00004651"/>
    </source>
</evidence>
<feature type="compositionally biased region" description="Polar residues" evidence="8">
    <location>
        <begin position="1"/>
        <end position="10"/>
    </location>
</feature>
<proteinExistence type="predicted"/>
<feature type="transmembrane region" description="Helical" evidence="9">
    <location>
        <begin position="371"/>
        <end position="393"/>
    </location>
</feature>
<feature type="transmembrane region" description="Helical" evidence="9">
    <location>
        <begin position="399"/>
        <end position="423"/>
    </location>
</feature>
<comment type="subcellular location">
    <subcellularLocation>
        <location evidence="1">Cell membrane</location>
        <topology evidence="1">Multi-pass membrane protein</topology>
    </subcellularLocation>
</comment>
<evidence type="ECO:0000259" key="10">
    <source>
        <dbReference type="PROSITE" id="PS50850"/>
    </source>
</evidence>
<feature type="region of interest" description="Disordered" evidence="8">
    <location>
        <begin position="1"/>
        <end position="21"/>
    </location>
</feature>
<organism evidence="11 12">
    <name type="scientific">Paenarthrobacter ilicis</name>
    <dbReference type="NCBI Taxonomy" id="43665"/>
    <lineage>
        <taxon>Bacteria</taxon>
        <taxon>Bacillati</taxon>
        <taxon>Actinomycetota</taxon>
        <taxon>Actinomycetes</taxon>
        <taxon>Micrococcales</taxon>
        <taxon>Micrococcaceae</taxon>
        <taxon>Paenarthrobacter</taxon>
    </lineage>
</organism>
<feature type="region of interest" description="Disordered" evidence="8">
    <location>
        <begin position="517"/>
        <end position="544"/>
    </location>
</feature>
<gene>
    <name evidence="11" type="ORF">FHR86_002003</name>
</gene>
<keyword evidence="2" id="KW-0813">Transport</keyword>
<dbReference type="Pfam" id="PF00083">
    <property type="entry name" value="Sugar_tr"/>
    <property type="match status" value="1"/>
</dbReference>
<name>A0ABX0TLX1_9MICC</name>
<keyword evidence="5" id="KW-0769">Symport</keyword>
<dbReference type="SUPFAM" id="SSF103473">
    <property type="entry name" value="MFS general substrate transporter"/>
    <property type="match status" value="1"/>
</dbReference>
<evidence type="ECO:0000313" key="11">
    <source>
        <dbReference type="EMBL" id="NIJ01682.1"/>
    </source>
</evidence>
<dbReference type="RefSeq" id="WP_167265640.1">
    <property type="nucleotide sequence ID" value="NZ_BAAAVO010000013.1"/>
</dbReference>
<evidence type="ECO:0000256" key="6">
    <source>
        <dbReference type="ARBA" id="ARBA00022989"/>
    </source>
</evidence>
<dbReference type="InterPro" id="IPR036259">
    <property type="entry name" value="MFS_trans_sf"/>
</dbReference>
<evidence type="ECO:0000256" key="9">
    <source>
        <dbReference type="SAM" id="Phobius"/>
    </source>
</evidence>
<feature type="domain" description="Major facilitator superfamily (MFS) profile" evidence="10">
    <location>
        <begin position="68"/>
        <end position="488"/>
    </location>
</feature>